<name>A0A7S9LMU2_9PSED</name>
<protein>
    <recommendedName>
        <fullName evidence="3">Helix-turn-helix domain-containing protein</fullName>
    </recommendedName>
</protein>
<dbReference type="RefSeq" id="WP_139813906.1">
    <property type="nucleotide sequence ID" value="NZ_CP064948.1"/>
</dbReference>
<evidence type="ECO:0000313" key="1">
    <source>
        <dbReference type="EMBL" id="QPH52037.1"/>
    </source>
</evidence>
<keyword evidence="1" id="KW-0614">Plasmid</keyword>
<dbReference type="AlphaFoldDB" id="A0A7S9LMU2"/>
<dbReference type="EMBL" id="CP064948">
    <property type="protein sequence ID" value="QPH52037.1"/>
    <property type="molecule type" value="Genomic_DNA"/>
</dbReference>
<sequence length="160" mass="17447">MPKRNRENGLSALPTDRLNSTEVSSILGIHRNTLKRMALTGSLSPDGTTGGGRNYWLRSNVDLYRLGALTSTTVWYIQNDLLGELQISHRQDARILGQRAARISLPATNRTACLAALLTFIATEAPHALALPAINTNHQTNRFIADVCCREGVSVILVPS</sequence>
<evidence type="ECO:0000313" key="2">
    <source>
        <dbReference type="Proteomes" id="UP000594430"/>
    </source>
</evidence>
<geneLocation type="plasmid" evidence="1 2">
    <name>pVIM-24-ZDHY414</name>
</geneLocation>
<dbReference type="Proteomes" id="UP000594430">
    <property type="component" value="Plasmid pVIM-24-ZDHY414"/>
</dbReference>
<organism evidence="1 2">
    <name type="scientific">Pseudomonas fulva</name>
    <dbReference type="NCBI Taxonomy" id="47880"/>
    <lineage>
        <taxon>Bacteria</taxon>
        <taxon>Pseudomonadati</taxon>
        <taxon>Pseudomonadota</taxon>
        <taxon>Gammaproteobacteria</taxon>
        <taxon>Pseudomonadales</taxon>
        <taxon>Pseudomonadaceae</taxon>
        <taxon>Pseudomonas</taxon>
    </lineage>
</organism>
<evidence type="ECO:0008006" key="3">
    <source>
        <dbReference type="Google" id="ProtNLM"/>
    </source>
</evidence>
<gene>
    <name evidence="1" type="ORF">IZU98_24475</name>
</gene>
<proteinExistence type="predicted"/>
<accession>A0A7S9LMU2</accession>
<reference evidence="1 2" key="1">
    <citation type="submission" date="2020-11" db="EMBL/GenBank/DDBJ databases">
        <title>Pseudomonas fulva producing VIM-24.</title>
        <authorList>
            <person name="Liu S."/>
        </authorList>
    </citation>
    <scope>NUCLEOTIDE SEQUENCE [LARGE SCALE GENOMIC DNA]</scope>
    <source>
        <strain evidence="1 2">ZDHY414</strain>
        <plasmid evidence="1 2">pVIM-24-ZDHY414</plasmid>
    </source>
</reference>